<reference evidence="10" key="1">
    <citation type="submission" date="2021-02" db="EMBL/GenBank/DDBJ databases">
        <authorList>
            <person name="Nieuwenhuis M."/>
            <person name="Van De Peppel L.J.J."/>
        </authorList>
    </citation>
    <scope>NUCLEOTIDE SEQUENCE</scope>
    <source>
        <strain evidence="10">D49</strain>
    </source>
</reference>
<keyword evidence="4 9" id="KW-0349">Heme</keyword>
<dbReference type="OrthoDB" id="2789670at2759"/>
<accession>A0A9P7GTR4</accession>
<evidence type="ECO:0000256" key="1">
    <source>
        <dbReference type="ARBA" id="ARBA00001971"/>
    </source>
</evidence>
<evidence type="ECO:0000313" key="11">
    <source>
        <dbReference type="Proteomes" id="UP000717328"/>
    </source>
</evidence>
<comment type="pathway">
    <text evidence="2">Secondary metabolite biosynthesis.</text>
</comment>
<dbReference type="InterPro" id="IPR036396">
    <property type="entry name" value="Cyt_P450_sf"/>
</dbReference>
<comment type="caution">
    <text evidence="10">The sequence shown here is derived from an EMBL/GenBank/DDBJ whole genome shotgun (WGS) entry which is preliminary data.</text>
</comment>
<dbReference type="GO" id="GO:0016705">
    <property type="term" value="F:oxidoreductase activity, acting on paired donors, with incorporation or reduction of molecular oxygen"/>
    <property type="evidence" value="ECO:0007669"/>
    <property type="project" value="InterPro"/>
</dbReference>
<proteinExistence type="inferred from homology"/>
<evidence type="ECO:0000256" key="3">
    <source>
        <dbReference type="ARBA" id="ARBA00010617"/>
    </source>
</evidence>
<name>A0A9P7GTR4_9AGAR</name>
<gene>
    <name evidence="10" type="ORF">H0H81_002870</name>
</gene>
<dbReference type="Gene3D" id="1.10.630.10">
    <property type="entry name" value="Cytochrome P450"/>
    <property type="match status" value="2"/>
</dbReference>
<dbReference type="Proteomes" id="UP000717328">
    <property type="component" value="Unassembled WGS sequence"/>
</dbReference>
<dbReference type="GO" id="GO:0004497">
    <property type="term" value="F:monooxygenase activity"/>
    <property type="evidence" value="ECO:0007669"/>
    <property type="project" value="UniProtKB-KW"/>
</dbReference>
<dbReference type="GO" id="GO:0005506">
    <property type="term" value="F:iron ion binding"/>
    <property type="evidence" value="ECO:0007669"/>
    <property type="project" value="InterPro"/>
</dbReference>
<keyword evidence="6" id="KW-0560">Oxidoreductase</keyword>
<evidence type="ECO:0000256" key="5">
    <source>
        <dbReference type="ARBA" id="ARBA00022723"/>
    </source>
</evidence>
<keyword evidence="7 9" id="KW-0408">Iron</keyword>
<dbReference type="InterPro" id="IPR050364">
    <property type="entry name" value="Cytochrome_P450_fung"/>
</dbReference>
<dbReference type="PANTHER" id="PTHR46300">
    <property type="entry name" value="P450, PUTATIVE (EUROFUNG)-RELATED-RELATED"/>
    <property type="match status" value="1"/>
</dbReference>
<comment type="cofactor">
    <cofactor evidence="1 9">
        <name>heme</name>
        <dbReference type="ChEBI" id="CHEBI:30413"/>
    </cofactor>
</comment>
<keyword evidence="11" id="KW-1185">Reference proteome</keyword>
<dbReference type="GO" id="GO:0016020">
    <property type="term" value="C:membrane"/>
    <property type="evidence" value="ECO:0007669"/>
    <property type="project" value="UniProtKB-SubCell"/>
</dbReference>
<dbReference type="AlphaFoldDB" id="A0A9P7GTR4"/>
<organism evidence="10 11">
    <name type="scientific">Sphagnurus paluster</name>
    <dbReference type="NCBI Taxonomy" id="117069"/>
    <lineage>
        <taxon>Eukaryota</taxon>
        <taxon>Fungi</taxon>
        <taxon>Dikarya</taxon>
        <taxon>Basidiomycota</taxon>
        <taxon>Agaricomycotina</taxon>
        <taxon>Agaricomycetes</taxon>
        <taxon>Agaricomycetidae</taxon>
        <taxon>Agaricales</taxon>
        <taxon>Tricholomatineae</taxon>
        <taxon>Lyophyllaceae</taxon>
        <taxon>Sphagnurus</taxon>
    </lineage>
</organism>
<protein>
    <recommendedName>
        <fullName evidence="12">Cytochrome P450</fullName>
    </recommendedName>
</protein>
<keyword evidence="8" id="KW-0503">Monooxygenase</keyword>
<evidence type="ECO:0000256" key="7">
    <source>
        <dbReference type="ARBA" id="ARBA00023004"/>
    </source>
</evidence>
<comment type="similarity">
    <text evidence="3">Belongs to the cytochrome P450 family.</text>
</comment>
<dbReference type="InterPro" id="IPR001128">
    <property type="entry name" value="Cyt_P450"/>
</dbReference>
<dbReference type="Pfam" id="PF00067">
    <property type="entry name" value="p450"/>
    <property type="match status" value="1"/>
</dbReference>
<dbReference type="EMBL" id="JABCKI010000084">
    <property type="protein sequence ID" value="KAG5652972.1"/>
    <property type="molecule type" value="Genomic_DNA"/>
</dbReference>
<feature type="binding site" description="axial binding residue" evidence="9">
    <location>
        <position position="295"/>
    </location>
    <ligand>
        <name>heme</name>
        <dbReference type="ChEBI" id="CHEBI:30413"/>
    </ligand>
    <ligandPart>
        <name>Fe</name>
        <dbReference type="ChEBI" id="CHEBI:18248"/>
    </ligandPart>
</feature>
<evidence type="ECO:0000256" key="4">
    <source>
        <dbReference type="ARBA" id="ARBA00022617"/>
    </source>
</evidence>
<dbReference type="PANTHER" id="PTHR46300:SF5">
    <property type="entry name" value="CYTOCHROME P450"/>
    <property type="match status" value="1"/>
</dbReference>
<dbReference type="GO" id="GO:0020037">
    <property type="term" value="F:heme binding"/>
    <property type="evidence" value="ECO:0007669"/>
    <property type="project" value="InterPro"/>
</dbReference>
<evidence type="ECO:0008006" key="12">
    <source>
        <dbReference type="Google" id="ProtNLM"/>
    </source>
</evidence>
<evidence type="ECO:0000256" key="6">
    <source>
        <dbReference type="ARBA" id="ARBA00023002"/>
    </source>
</evidence>
<evidence type="ECO:0000256" key="8">
    <source>
        <dbReference type="ARBA" id="ARBA00023033"/>
    </source>
</evidence>
<dbReference type="InterPro" id="IPR002401">
    <property type="entry name" value="Cyt_P450_E_grp-I"/>
</dbReference>
<dbReference type="PRINTS" id="PR00463">
    <property type="entry name" value="EP450I"/>
</dbReference>
<evidence type="ECO:0000256" key="9">
    <source>
        <dbReference type="PIRSR" id="PIRSR602401-1"/>
    </source>
</evidence>
<keyword evidence="5 9" id="KW-0479">Metal-binding</keyword>
<sequence>MVILNSVEAAVDMMEKRSSNYSDRAPMPYGMVKNLGRNEIWQGVPDPPEDLPNLLTNPREKKNLINRFTTSIIIYVTYGHRVTSDEDRYVILADEVGRGNAEAGTASGALLDFQLPEYWEHEMVESSCPSDGKSIVEYLPSWFPGTHYVNHARKWAPKVKEFHDFPFEQERHQMEGTAKPCLVASGLQAIEDNNANSTKTISDIKGAAGQTYFGDKLIPFRILRGIPHLSIEDDVYKGMFIPNGSTIVANVRGMSWDEKVYANPFNFEPTRYLPAPLGRGEPRPIAHLGFGRRICPGRHFADSSLWIAIATILSTFSISKALDEDGNEITPELTFVTTITSRPKSFPFCTKPRSEEAARLLSQVDITDDY</sequence>
<dbReference type="SUPFAM" id="SSF48264">
    <property type="entry name" value="Cytochrome P450"/>
    <property type="match status" value="1"/>
</dbReference>
<evidence type="ECO:0000313" key="10">
    <source>
        <dbReference type="EMBL" id="KAG5652972.1"/>
    </source>
</evidence>
<evidence type="ECO:0000256" key="2">
    <source>
        <dbReference type="ARBA" id="ARBA00005179"/>
    </source>
</evidence>
<reference evidence="10" key="2">
    <citation type="submission" date="2021-10" db="EMBL/GenBank/DDBJ databases">
        <title>Phylogenomics reveals ancestral predisposition of the termite-cultivated fungus Termitomyces towards a domesticated lifestyle.</title>
        <authorList>
            <person name="Auxier B."/>
            <person name="Grum-Grzhimaylo A."/>
            <person name="Cardenas M.E."/>
            <person name="Lodge J.D."/>
            <person name="Laessoe T."/>
            <person name="Pedersen O."/>
            <person name="Smith M.E."/>
            <person name="Kuyper T.W."/>
            <person name="Franco-Molano E.A."/>
            <person name="Baroni T.J."/>
            <person name="Aanen D.K."/>
        </authorList>
    </citation>
    <scope>NUCLEOTIDE SEQUENCE</scope>
    <source>
        <strain evidence="10">D49</strain>
    </source>
</reference>